<keyword evidence="1" id="KW-0472">Membrane</keyword>
<dbReference type="PROSITE" id="PS51257">
    <property type="entry name" value="PROKAR_LIPOPROTEIN"/>
    <property type="match status" value="1"/>
</dbReference>
<keyword evidence="2" id="KW-0946">Virion</keyword>
<feature type="transmembrane region" description="Helical" evidence="1">
    <location>
        <begin position="61"/>
        <end position="82"/>
    </location>
</feature>
<name>A0A8S5UB74_9VIRU</name>
<dbReference type="GO" id="GO:0019028">
    <property type="term" value="C:viral capsid"/>
    <property type="evidence" value="ECO:0007669"/>
    <property type="project" value="UniProtKB-KW"/>
</dbReference>
<reference evidence="2" key="1">
    <citation type="journal article" date="2021" name="Proc. Natl. Acad. Sci. U.S.A.">
        <title>A Catalog of Tens of Thousands of Viruses from Human Metagenomes Reveals Hidden Associations with Chronic Diseases.</title>
        <authorList>
            <person name="Tisza M.J."/>
            <person name="Buck C.B."/>
        </authorList>
    </citation>
    <scope>NUCLEOTIDE SEQUENCE</scope>
    <source>
        <strain evidence="2">CtJfE44</strain>
    </source>
</reference>
<organism evidence="2">
    <name type="scientific">Inoviridae sp. ctJfE44</name>
    <dbReference type="NCBI Taxonomy" id="2825779"/>
    <lineage>
        <taxon>Viruses</taxon>
        <taxon>Monodnaviria</taxon>
        <taxon>Loebvirae</taxon>
        <taxon>Hofneiviricota</taxon>
        <taxon>Faserviricetes</taxon>
        <taxon>Tubulavirales</taxon>
        <taxon>Inoviridae</taxon>
    </lineage>
</organism>
<keyword evidence="1" id="KW-0812">Transmembrane</keyword>
<evidence type="ECO:0000256" key="1">
    <source>
        <dbReference type="SAM" id="Phobius"/>
    </source>
</evidence>
<sequence length="95" mass="9826">MSKIKSFFKRNGKKFSIVVASAFMVVVSCVSSFAAEAGAATSSSDLQSSFSTAISSIQSDVLGYIVLALPVGLAIFGTVIAVKKGISFVRGLIGR</sequence>
<keyword evidence="2" id="KW-0167">Capsid protein</keyword>
<proteinExistence type="predicted"/>
<accession>A0A8S5UB74</accession>
<protein>
    <submittedName>
        <fullName evidence="2">Major coat protein</fullName>
    </submittedName>
</protein>
<dbReference type="EMBL" id="BK016060">
    <property type="protein sequence ID" value="DAF91741.1"/>
    <property type="molecule type" value="Genomic_DNA"/>
</dbReference>
<evidence type="ECO:0000313" key="2">
    <source>
        <dbReference type="EMBL" id="DAF91741.1"/>
    </source>
</evidence>
<keyword evidence="1" id="KW-1133">Transmembrane helix</keyword>